<evidence type="ECO:0000259" key="17">
    <source>
        <dbReference type="PROSITE" id="PS51192"/>
    </source>
</evidence>
<feature type="binding site" evidence="15">
    <location>
        <begin position="108"/>
        <end position="112"/>
    </location>
    <ligand>
        <name>ATP</name>
        <dbReference type="ChEBI" id="CHEBI:30616"/>
    </ligand>
</feature>
<dbReference type="Pfam" id="PF02810">
    <property type="entry name" value="SEC-C"/>
    <property type="match status" value="1"/>
</dbReference>
<feature type="domain" description="Helicase ATP-binding" evidence="17">
    <location>
        <begin position="92"/>
        <end position="260"/>
    </location>
</feature>
<accession>A0A0G1W8F1</accession>
<dbReference type="GO" id="GO:0065002">
    <property type="term" value="P:intracellular protein transmembrane transport"/>
    <property type="evidence" value="ECO:0007669"/>
    <property type="project" value="UniProtKB-UniRule"/>
</dbReference>
<dbReference type="SMART" id="SM00958">
    <property type="entry name" value="SecA_PP_bind"/>
    <property type="match status" value="1"/>
</dbReference>
<feature type="domain" description="SecA family profile" evidence="19">
    <location>
        <begin position="1"/>
        <end position="614"/>
    </location>
</feature>
<feature type="domain" description="Helicase C-terminal" evidence="18">
    <location>
        <begin position="445"/>
        <end position="619"/>
    </location>
</feature>
<evidence type="ECO:0000256" key="15">
    <source>
        <dbReference type="HAMAP-Rule" id="MF_01382"/>
    </source>
</evidence>
<evidence type="ECO:0000256" key="7">
    <source>
        <dbReference type="ARBA" id="ARBA00022723"/>
    </source>
</evidence>
<keyword evidence="8 15" id="KW-0547">Nucleotide-binding</keyword>
<dbReference type="Gene3D" id="3.40.50.300">
    <property type="entry name" value="P-loop containing nucleotide triphosphate hydrolases"/>
    <property type="match status" value="3"/>
</dbReference>
<dbReference type="Proteomes" id="UP000034224">
    <property type="component" value="Unassembled WGS sequence"/>
</dbReference>
<keyword evidence="6 15" id="KW-0963">Cytoplasm</keyword>
<dbReference type="GO" id="GO:0046872">
    <property type="term" value="F:metal ion binding"/>
    <property type="evidence" value="ECO:0007669"/>
    <property type="project" value="UniProtKB-KW"/>
</dbReference>
<comment type="similarity">
    <text evidence="3 15 16">Belongs to the SecA family.</text>
</comment>
<dbReference type="SUPFAM" id="SSF81767">
    <property type="entry name" value="Pre-protein crosslinking domain of SecA"/>
    <property type="match status" value="1"/>
</dbReference>
<dbReference type="Gene3D" id="3.90.1440.10">
    <property type="entry name" value="SecA, preprotein cross-linking domain"/>
    <property type="match status" value="1"/>
</dbReference>
<dbReference type="PROSITE" id="PS51194">
    <property type="entry name" value="HELICASE_CTER"/>
    <property type="match status" value="1"/>
</dbReference>
<dbReference type="FunFam" id="3.40.50.300:FF:000429">
    <property type="entry name" value="Preprotein translocase subunit SecA"/>
    <property type="match status" value="1"/>
</dbReference>
<keyword evidence="10 15" id="KW-0067">ATP-binding</keyword>
<dbReference type="Pfam" id="PF21090">
    <property type="entry name" value="P-loop_SecA"/>
    <property type="match status" value="2"/>
</dbReference>
<comment type="subunit">
    <text evidence="15">Monomer and homodimer. Part of the essential Sec protein translocation apparatus which comprises SecA, SecYEG and auxiliary proteins SecDF. Other proteins may also be involved.</text>
</comment>
<comment type="function">
    <text evidence="15">Part of the Sec protein translocase complex. Interacts with the SecYEG preprotein conducting channel. Has a central role in coupling the hydrolysis of ATP to the transfer of proteins into and across the cell membrane, serving as an ATP-driven molecular motor driving the stepwise translocation of polypeptide chains across the membrane.</text>
</comment>
<dbReference type="Pfam" id="PF01043">
    <property type="entry name" value="SecA_PP_bind"/>
    <property type="match status" value="1"/>
</dbReference>
<dbReference type="Pfam" id="PF07517">
    <property type="entry name" value="SecA_DEAD"/>
    <property type="match status" value="1"/>
</dbReference>
<dbReference type="InterPro" id="IPR044722">
    <property type="entry name" value="SecA_SF2_C"/>
</dbReference>
<dbReference type="NCBIfam" id="NF009538">
    <property type="entry name" value="PRK12904.1"/>
    <property type="match status" value="1"/>
</dbReference>
<dbReference type="InterPro" id="IPR001650">
    <property type="entry name" value="Helicase_C-like"/>
</dbReference>
<dbReference type="PROSITE" id="PS51192">
    <property type="entry name" value="HELICASE_ATP_BIND_1"/>
    <property type="match status" value="1"/>
</dbReference>
<dbReference type="EC" id="7.4.2.8" evidence="15"/>
<reference evidence="20 21" key="1">
    <citation type="journal article" date="2015" name="Nature">
        <title>rRNA introns, odd ribosomes, and small enigmatic genomes across a large radiation of phyla.</title>
        <authorList>
            <person name="Brown C.T."/>
            <person name="Hug L.A."/>
            <person name="Thomas B.C."/>
            <person name="Sharon I."/>
            <person name="Castelle C.J."/>
            <person name="Singh A."/>
            <person name="Wilkins M.J."/>
            <person name="Williams K.H."/>
            <person name="Banfield J.F."/>
        </authorList>
    </citation>
    <scope>NUCLEOTIDE SEQUENCE [LARGE SCALE GENOMIC DNA]</scope>
</reference>
<dbReference type="EMBL" id="LCQK01000002">
    <property type="protein sequence ID" value="KKW14988.1"/>
    <property type="molecule type" value="Genomic_DNA"/>
</dbReference>
<name>A0A0G1W8F1_9BACT</name>
<keyword evidence="13 15" id="KW-0811">Translocation</keyword>
<keyword evidence="14 15" id="KW-0472">Membrane</keyword>
<feature type="binding site" evidence="15">
    <location>
        <position position="527"/>
    </location>
    <ligand>
        <name>ATP</name>
        <dbReference type="ChEBI" id="CHEBI:30616"/>
    </ligand>
</feature>
<keyword evidence="11 15" id="KW-0653">Protein transport</keyword>
<evidence type="ECO:0000256" key="1">
    <source>
        <dbReference type="ARBA" id="ARBA00001947"/>
    </source>
</evidence>
<dbReference type="Pfam" id="PF07516">
    <property type="entry name" value="SecA_SW"/>
    <property type="match status" value="1"/>
</dbReference>
<dbReference type="InterPro" id="IPR011130">
    <property type="entry name" value="SecA_preprotein_X-link_dom"/>
</dbReference>
<dbReference type="InterPro" id="IPR027417">
    <property type="entry name" value="P-loop_NTPase"/>
</dbReference>
<keyword evidence="12 15" id="KW-1278">Translocase</keyword>
<evidence type="ECO:0000256" key="9">
    <source>
        <dbReference type="ARBA" id="ARBA00022833"/>
    </source>
</evidence>
<dbReference type="GO" id="GO:0031522">
    <property type="term" value="C:cell envelope Sec protein transport complex"/>
    <property type="evidence" value="ECO:0007669"/>
    <property type="project" value="TreeGrafter"/>
</dbReference>
<dbReference type="PANTHER" id="PTHR30612">
    <property type="entry name" value="SECA INNER MEMBRANE COMPONENT OF SEC PROTEIN SECRETION SYSTEM"/>
    <property type="match status" value="1"/>
</dbReference>
<dbReference type="Gene3D" id="1.10.3060.10">
    <property type="entry name" value="Helical scaffold and wing domains of SecA"/>
    <property type="match status" value="2"/>
</dbReference>
<feature type="binding site" evidence="15">
    <location>
        <position position="90"/>
    </location>
    <ligand>
        <name>ATP</name>
        <dbReference type="ChEBI" id="CHEBI:30616"/>
    </ligand>
</feature>
<evidence type="ECO:0000313" key="20">
    <source>
        <dbReference type="EMBL" id="KKW14988.1"/>
    </source>
</evidence>
<dbReference type="InterPro" id="IPR036266">
    <property type="entry name" value="SecA_Wing/Scaffold_sf"/>
</dbReference>
<comment type="caution">
    <text evidence="20">The sequence shown here is derived from an EMBL/GenBank/DDBJ whole genome shotgun (WGS) entry which is preliminary data.</text>
</comment>
<dbReference type="InterPro" id="IPR011116">
    <property type="entry name" value="SecA_Wing/Scaffold"/>
</dbReference>
<dbReference type="NCBIfam" id="TIGR00963">
    <property type="entry name" value="secA"/>
    <property type="match status" value="1"/>
</dbReference>
<dbReference type="PATRIC" id="fig|1618665.3.peg.321"/>
<keyword evidence="5 15" id="KW-1003">Cell membrane</keyword>
<dbReference type="PRINTS" id="PR00906">
    <property type="entry name" value="SECA"/>
</dbReference>
<comment type="cofactor">
    <cofactor evidence="1">
        <name>Zn(2+)</name>
        <dbReference type="ChEBI" id="CHEBI:29105"/>
    </cofactor>
</comment>
<evidence type="ECO:0000256" key="2">
    <source>
        <dbReference type="ARBA" id="ARBA00004170"/>
    </source>
</evidence>
<dbReference type="CDD" id="cd17928">
    <property type="entry name" value="DEXDc_SecA"/>
    <property type="match status" value="1"/>
</dbReference>
<evidence type="ECO:0000256" key="14">
    <source>
        <dbReference type="ARBA" id="ARBA00023136"/>
    </source>
</evidence>
<dbReference type="PROSITE" id="PS51196">
    <property type="entry name" value="SECA_MOTOR_DEAD"/>
    <property type="match status" value="1"/>
</dbReference>
<evidence type="ECO:0000313" key="21">
    <source>
        <dbReference type="Proteomes" id="UP000034224"/>
    </source>
</evidence>
<dbReference type="HAMAP" id="MF_01382">
    <property type="entry name" value="SecA"/>
    <property type="match status" value="1"/>
</dbReference>
<sequence length="839" mass="94620">MRSNFLGFLFKDPTSRLKDAVRLINAEEPKVEKLSDEELKSASLDLRKKISTGDSIENSGDTMDNLLPQAFALVREASRRTLRQRHFDVQLMGGIVLHEGKIAEMMTGEGKTLVATLPVYLNAISGKGVHVVTVNDYLAKRDTVWMGQIYHALGLKISCIVHDTAYQYDPEFEGTELDKERDAVASFKVLEKFLRPISRREAYQADITYGTNHEFGFDYLRDNLVLRLADKVQKEHNYAIIDEVDSILIDEARTPLIISAPDVESSGYYRTFAKLVERLNQEDDYVVDEKLRVVNITDAGLDKVEKILSIQNIFGPENVRLVHFLQESLRAKALFKRDKDYVVKNGEVIIVDEFTGRMLLGRRYSGGLHQAIEAKEGVSVQEENRTYAQITIQNYFRLYKKIAGMTGTASTSAEEFHKVYNLDAVTVPTNKPLVRQDLSDAVYKDKDGKFKAVAEEVKRRHLRGQPVLLGTASISHNELLSEYLKRVGVPHEVLNAKNNEREGEIIAQGGRAGAVTVATNIAGRGVDIVLGGNPPNPEEAQKVKELGGLHVVGTERHEARRIDNQLRGRSGRQGDPGSTQFFLSLEDDLLRIFGGDRIKSLMETLNFPEDMPIESKMVSRSVNQAQARVEGANLDIRRHLLDFDDVLNKQRIAVYGKRAKILEAGEKGEIRPFLIETLAHFVDIAEEGFKKGIEAGALKREDEGKIAELRQKLNTIPEKIEPERAQAVGQHMTRILDSLWIGHLENLEALRDSVNIRAYGQHEPLVEYRREAHKLYTELNLNFESLTFNTIFQFFEGAANRFKMEARPQVAKPADVKKIGRNDPCWCGSGKKFKKCHGV</sequence>
<evidence type="ECO:0000259" key="19">
    <source>
        <dbReference type="PROSITE" id="PS51196"/>
    </source>
</evidence>
<evidence type="ECO:0000256" key="11">
    <source>
        <dbReference type="ARBA" id="ARBA00022927"/>
    </source>
</evidence>
<dbReference type="GO" id="GO:0005886">
    <property type="term" value="C:plasma membrane"/>
    <property type="evidence" value="ECO:0007669"/>
    <property type="project" value="UniProtKB-SubCell"/>
</dbReference>
<dbReference type="PANTHER" id="PTHR30612:SF0">
    <property type="entry name" value="CHLOROPLAST PROTEIN-TRANSPORTING ATPASE"/>
    <property type="match status" value="1"/>
</dbReference>
<dbReference type="InterPro" id="IPR000185">
    <property type="entry name" value="SecA"/>
</dbReference>
<organism evidence="20 21">
    <name type="scientific">Candidatus Jorgensenbacteria bacterium GW2011_GWB1_50_10</name>
    <dbReference type="NCBI Taxonomy" id="1618665"/>
    <lineage>
        <taxon>Bacteria</taxon>
        <taxon>Candidatus Joergenseniibacteriota</taxon>
    </lineage>
</organism>
<evidence type="ECO:0000256" key="13">
    <source>
        <dbReference type="ARBA" id="ARBA00023010"/>
    </source>
</evidence>
<evidence type="ECO:0000256" key="6">
    <source>
        <dbReference type="ARBA" id="ARBA00022490"/>
    </source>
</evidence>
<dbReference type="InterPro" id="IPR011115">
    <property type="entry name" value="SecA_DEAD"/>
</dbReference>
<dbReference type="CDD" id="cd18803">
    <property type="entry name" value="SF2_C_secA"/>
    <property type="match status" value="1"/>
</dbReference>
<comment type="subcellular location">
    <subcellularLocation>
        <location evidence="15">Cell membrane</location>
        <topology evidence="15">Peripheral membrane protein</topology>
        <orientation evidence="15">Cytoplasmic side</orientation>
    </subcellularLocation>
    <subcellularLocation>
        <location evidence="15">Cytoplasm</location>
    </subcellularLocation>
    <subcellularLocation>
        <location evidence="2">Membrane</location>
        <topology evidence="2">Peripheral membrane protein</topology>
    </subcellularLocation>
    <text evidence="15">Distribution is 50-50.</text>
</comment>
<dbReference type="SMART" id="SM00957">
    <property type="entry name" value="SecA_DEAD"/>
    <property type="match status" value="1"/>
</dbReference>
<evidence type="ECO:0000256" key="3">
    <source>
        <dbReference type="ARBA" id="ARBA00007650"/>
    </source>
</evidence>
<dbReference type="SUPFAM" id="SSF81886">
    <property type="entry name" value="Helical scaffold and wing domains of SecA"/>
    <property type="match status" value="1"/>
</dbReference>
<keyword evidence="4 15" id="KW-0813">Transport</keyword>
<dbReference type="GO" id="GO:0006605">
    <property type="term" value="P:protein targeting"/>
    <property type="evidence" value="ECO:0007669"/>
    <property type="project" value="UniProtKB-UniRule"/>
</dbReference>
<dbReference type="GO" id="GO:0017038">
    <property type="term" value="P:protein import"/>
    <property type="evidence" value="ECO:0007669"/>
    <property type="project" value="InterPro"/>
</dbReference>
<dbReference type="GO" id="GO:0005829">
    <property type="term" value="C:cytosol"/>
    <property type="evidence" value="ECO:0007669"/>
    <property type="project" value="TreeGrafter"/>
</dbReference>
<dbReference type="GO" id="GO:0043952">
    <property type="term" value="P:protein transport by the Sec complex"/>
    <property type="evidence" value="ECO:0007669"/>
    <property type="project" value="TreeGrafter"/>
</dbReference>
<dbReference type="InterPro" id="IPR014018">
    <property type="entry name" value="SecA_motor_DEAD"/>
</dbReference>
<comment type="catalytic activity">
    <reaction evidence="15">
        <text>ATP + H2O + cellular proteinSide 1 = ADP + phosphate + cellular proteinSide 2.</text>
        <dbReference type="EC" id="7.4.2.8"/>
    </reaction>
</comment>
<protein>
    <recommendedName>
        <fullName evidence="15 16">Protein translocase subunit SecA</fullName>
        <ecNumber evidence="15">7.4.2.8</ecNumber>
    </recommendedName>
</protein>
<dbReference type="FunFam" id="3.90.1440.10:FF:000002">
    <property type="entry name" value="Protein translocase subunit SecA"/>
    <property type="match status" value="1"/>
</dbReference>
<dbReference type="AlphaFoldDB" id="A0A0G1W8F1"/>
<dbReference type="STRING" id="1618665.UY55_C0002G0044"/>
<evidence type="ECO:0000256" key="10">
    <source>
        <dbReference type="ARBA" id="ARBA00022840"/>
    </source>
</evidence>
<keyword evidence="9" id="KW-0862">Zinc</keyword>
<dbReference type="InterPro" id="IPR004027">
    <property type="entry name" value="SEC_C_motif"/>
</dbReference>
<evidence type="ECO:0000256" key="16">
    <source>
        <dbReference type="RuleBase" id="RU003874"/>
    </source>
</evidence>
<gene>
    <name evidence="15" type="primary">secA</name>
    <name evidence="20" type="ORF">UY55_C0002G0044</name>
</gene>
<dbReference type="InterPro" id="IPR014001">
    <property type="entry name" value="Helicase_ATP-bd"/>
</dbReference>
<dbReference type="GO" id="GO:0005524">
    <property type="term" value="F:ATP binding"/>
    <property type="evidence" value="ECO:0007669"/>
    <property type="project" value="UniProtKB-UniRule"/>
</dbReference>
<evidence type="ECO:0000256" key="4">
    <source>
        <dbReference type="ARBA" id="ARBA00022448"/>
    </source>
</evidence>
<proteinExistence type="inferred from homology"/>
<evidence type="ECO:0000256" key="5">
    <source>
        <dbReference type="ARBA" id="ARBA00022475"/>
    </source>
</evidence>
<dbReference type="InterPro" id="IPR036670">
    <property type="entry name" value="SecA_X-link_sf"/>
</dbReference>
<evidence type="ECO:0000256" key="12">
    <source>
        <dbReference type="ARBA" id="ARBA00022967"/>
    </source>
</evidence>
<evidence type="ECO:0000256" key="8">
    <source>
        <dbReference type="ARBA" id="ARBA00022741"/>
    </source>
</evidence>
<dbReference type="GO" id="GO:0008564">
    <property type="term" value="F:protein-exporting ATPase activity"/>
    <property type="evidence" value="ECO:0007669"/>
    <property type="project" value="UniProtKB-EC"/>
</dbReference>
<evidence type="ECO:0000259" key="18">
    <source>
        <dbReference type="PROSITE" id="PS51194"/>
    </source>
</evidence>
<dbReference type="SUPFAM" id="SSF52540">
    <property type="entry name" value="P-loop containing nucleoside triphosphate hydrolases"/>
    <property type="match status" value="2"/>
</dbReference>
<keyword evidence="7" id="KW-0479">Metal-binding</keyword>